<evidence type="ECO:0000313" key="2">
    <source>
        <dbReference type="EMBL" id="AXF85807.1"/>
    </source>
</evidence>
<protein>
    <recommendedName>
        <fullName evidence="4">Inhibitor of vertebrate lysozyme</fullName>
    </recommendedName>
</protein>
<dbReference type="OrthoDB" id="8702952at2"/>
<dbReference type="KEGG" id="hyf:DTO96_101547"/>
<accession>A0A345DBR9</accession>
<name>A0A345DBR9_9BURK</name>
<keyword evidence="3" id="KW-1185">Reference proteome</keyword>
<evidence type="ECO:0000313" key="3">
    <source>
        <dbReference type="Proteomes" id="UP000252182"/>
    </source>
</evidence>
<gene>
    <name evidence="2" type="ORF">DTO96_101547</name>
</gene>
<keyword evidence="1" id="KW-0732">Signal</keyword>
<dbReference type="RefSeq" id="WP_114562961.1">
    <property type="nucleotide sequence ID" value="NZ_CP031124.1"/>
</dbReference>
<dbReference type="EMBL" id="CP031124">
    <property type="protein sequence ID" value="AXF85807.1"/>
    <property type="molecule type" value="Genomic_DNA"/>
</dbReference>
<feature type="signal peptide" evidence="1">
    <location>
        <begin position="1"/>
        <end position="26"/>
    </location>
</feature>
<reference evidence="3" key="1">
    <citation type="submission" date="2018-07" db="EMBL/GenBank/DDBJ databases">
        <authorList>
            <person name="Kim H."/>
        </authorList>
    </citation>
    <scope>NUCLEOTIDE SEQUENCE [LARGE SCALE GENOMIC DNA]</scope>
    <source>
        <strain evidence="3">F02</strain>
    </source>
</reference>
<dbReference type="Pfam" id="PF08816">
    <property type="entry name" value="Ivy"/>
    <property type="match status" value="1"/>
</dbReference>
<feature type="chain" id="PRO_5016856448" description="Inhibitor of vertebrate lysozyme" evidence="1">
    <location>
        <begin position="27"/>
        <end position="151"/>
    </location>
</feature>
<dbReference type="Gene3D" id="3.40.1420.10">
    <property type="entry name" value="Inhibitor of vertebrate lysozyme"/>
    <property type="match status" value="1"/>
</dbReference>
<dbReference type="Proteomes" id="UP000252182">
    <property type="component" value="Chromosome"/>
</dbReference>
<proteinExistence type="predicted"/>
<dbReference type="SUPFAM" id="SSF89872">
    <property type="entry name" value="Inhibitor of vertebrate lysozyme, Ivy"/>
    <property type="match status" value="1"/>
</dbReference>
<evidence type="ECO:0008006" key="4">
    <source>
        <dbReference type="Google" id="ProtNLM"/>
    </source>
</evidence>
<sequence length="151" mass="16496">MTIFKTFATAALCASALLAVAPAAHALDISSFDGLTRKQIESSYFFDWSRNSMFRSSLIKAFRSSNMTMPSWVRRGGGPSAPSQVIDSGSTHFVLLNTCKAHECDENNIYVLFDPMTKITAIHGKLDKKTLWAGQTTPAMKQILSSASGLR</sequence>
<dbReference type="AlphaFoldDB" id="A0A345DBR9"/>
<organism evidence="2 3">
    <name type="scientific">Ephemeroptericola cinctiostellae</name>
    <dbReference type="NCBI Taxonomy" id="2268024"/>
    <lineage>
        <taxon>Bacteria</taxon>
        <taxon>Pseudomonadati</taxon>
        <taxon>Pseudomonadota</taxon>
        <taxon>Betaproteobacteria</taxon>
        <taxon>Burkholderiales</taxon>
        <taxon>Burkholderiaceae</taxon>
        <taxon>Ephemeroptericola</taxon>
    </lineage>
</organism>
<dbReference type="InterPro" id="IPR036501">
    <property type="entry name" value="Inhibitor_vert_lysozyme_sf"/>
</dbReference>
<evidence type="ECO:0000256" key="1">
    <source>
        <dbReference type="SAM" id="SignalP"/>
    </source>
</evidence>